<evidence type="ECO:0000313" key="2">
    <source>
        <dbReference type="Proteomes" id="UP000823786"/>
    </source>
</evidence>
<gene>
    <name evidence="1" type="ORF">J2Z75_003357</name>
</gene>
<dbReference type="Proteomes" id="UP000823786">
    <property type="component" value="Unassembled WGS sequence"/>
</dbReference>
<name>A0ABS4EPH1_9HYPH</name>
<proteinExistence type="predicted"/>
<comment type="caution">
    <text evidence="1">The sequence shown here is derived from an EMBL/GenBank/DDBJ whole genome shotgun (WGS) entry which is preliminary data.</text>
</comment>
<sequence>MEKRNFERQTASLRSFLQTGELGPINFAMTLLDVAALLGPPEWWITDSDDVVPLYWGYSGLELSFSEDSPHKLRCIKLGTGFKPDGKYSTLGRLLRLSNDGLRDDMRMSEFLKLFPAGAEGTQVGVCGANWSPVMDICTPNVRVIYDLSTRDEELLEDAASDGKSPIELIAMKDALSRRTGIYSIADPLEDRIPAENWRDFSVNEYLALVEGRKTN</sequence>
<dbReference type="EMBL" id="JAGGJV010000005">
    <property type="protein sequence ID" value="MBP1859840.1"/>
    <property type="molecule type" value="Genomic_DNA"/>
</dbReference>
<organism evidence="1 2">
    <name type="scientific">Rhizobium herbae</name>
    <dbReference type="NCBI Taxonomy" id="508661"/>
    <lineage>
        <taxon>Bacteria</taxon>
        <taxon>Pseudomonadati</taxon>
        <taxon>Pseudomonadota</taxon>
        <taxon>Alphaproteobacteria</taxon>
        <taxon>Hyphomicrobiales</taxon>
        <taxon>Rhizobiaceae</taxon>
        <taxon>Rhizobium/Agrobacterium group</taxon>
        <taxon>Rhizobium</taxon>
    </lineage>
</organism>
<evidence type="ECO:0000313" key="1">
    <source>
        <dbReference type="EMBL" id="MBP1859840.1"/>
    </source>
</evidence>
<keyword evidence="2" id="KW-1185">Reference proteome</keyword>
<reference evidence="1 2" key="1">
    <citation type="submission" date="2021-03" db="EMBL/GenBank/DDBJ databases">
        <title>Genomic Encyclopedia of Type Strains, Phase IV (KMG-IV): sequencing the most valuable type-strain genomes for metagenomic binning, comparative biology and taxonomic classification.</title>
        <authorList>
            <person name="Goeker M."/>
        </authorList>
    </citation>
    <scope>NUCLEOTIDE SEQUENCE [LARGE SCALE GENOMIC DNA]</scope>
    <source>
        <strain evidence="1 2">DSM 26427</strain>
    </source>
</reference>
<accession>A0ABS4EPH1</accession>
<dbReference type="RefSeq" id="WP_209853842.1">
    <property type="nucleotide sequence ID" value="NZ_JAGGJV010000005.1"/>
</dbReference>
<protein>
    <submittedName>
        <fullName evidence="1">Uncharacterized protein</fullName>
    </submittedName>
</protein>